<gene>
    <name evidence="2" type="ORF">VVR66_09095</name>
</gene>
<evidence type="ECO:0000256" key="1">
    <source>
        <dbReference type="SAM" id="SignalP"/>
    </source>
</evidence>
<organism evidence="2 3">
    <name type="scientific">Kocuria carniphila</name>
    <dbReference type="NCBI Taxonomy" id="262208"/>
    <lineage>
        <taxon>Bacteria</taxon>
        <taxon>Bacillati</taxon>
        <taxon>Actinomycetota</taxon>
        <taxon>Actinomycetes</taxon>
        <taxon>Micrococcales</taxon>
        <taxon>Micrococcaceae</taxon>
        <taxon>Kocuria</taxon>
    </lineage>
</organism>
<accession>A0ABV3V4U0</accession>
<keyword evidence="1" id="KW-0732">Signal</keyword>
<keyword evidence="3" id="KW-1185">Reference proteome</keyword>
<proteinExistence type="predicted"/>
<comment type="caution">
    <text evidence="2">The sequence shown here is derived from an EMBL/GenBank/DDBJ whole genome shotgun (WGS) entry which is preliminary data.</text>
</comment>
<evidence type="ECO:0000313" key="3">
    <source>
        <dbReference type="Proteomes" id="UP001558481"/>
    </source>
</evidence>
<feature type="signal peptide" evidence="1">
    <location>
        <begin position="1"/>
        <end position="30"/>
    </location>
</feature>
<dbReference type="Proteomes" id="UP001558481">
    <property type="component" value="Unassembled WGS sequence"/>
</dbReference>
<protein>
    <submittedName>
        <fullName evidence="2">Uncharacterized protein</fullName>
    </submittedName>
</protein>
<name>A0ABV3V4U0_9MICC</name>
<evidence type="ECO:0000313" key="2">
    <source>
        <dbReference type="EMBL" id="MEX3594867.1"/>
    </source>
</evidence>
<reference evidence="2 3" key="1">
    <citation type="journal article" date="2024" name="Fungal Genet. Biol.">
        <title>The porcine skin microbiome exhibits broad fungal antagonism.</title>
        <authorList>
            <person name="De La Cruz K.F."/>
            <person name="Townsend E.C."/>
            <person name="Alex Cheong J.Z."/>
            <person name="Salamzade R."/>
            <person name="Liu A."/>
            <person name="Sandstrom S."/>
            <person name="Davila E."/>
            <person name="Huang L."/>
            <person name="Xu K.H."/>
            <person name="Wu S.Y."/>
            <person name="Meudt J.J."/>
            <person name="Shanmuganayagam D."/>
            <person name="Gibson A.L.F."/>
            <person name="Kalan L.R."/>
        </authorList>
    </citation>
    <scope>NUCLEOTIDE SEQUENCE [LARGE SCALE GENOMIC DNA]</scope>
    <source>
        <strain evidence="2 3">LK2625</strain>
    </source>
</reference>
<dbReference type="RefSeq" id="WP_368630315.1">
    <property type="nucleotide sequence ID" value="NZ_JAYWLU010000008.1"/>
</dbReference>
<dbReference type="EMBL" id="JAYWLU010000008">
    <property type="protein sequence ID" value="MEX3594867.1"/>
    <property type="molecule type" value="Genomic_DNA"/>
</dbReference>
<feature type="chain" id="PRO_5046750704" evidence="1">
    <location>
        <begin position="31"/>
        <end position="55"/>
    </location>
</feature>
<sequence length="55" mass="6071">MTIQYRSMIRSTLAFAAASFMIVNAMPAAAAETEEDSFSFATLGMCDQEPVRNLY</sequence>